<proteinExistence type="predicted"/>
<name>A0A538TFJ2_UNCEI</name>
<comment type="caution">
    <text evidence="1">The sequence shown here is derived from an EMBL/GenBank/DDBJ whole genome shotgun (WGS) entry which is preliminary data.</text>
</comment>
<sequence length="278" mass="30839">MLSQTRPGEIKHQIKKLKELFPAFENRKNAMGPLALVGDFVVVEDVPGEIDKVYREDSKVLGRSLLDTLALALGNKGYSFSSRTLVSVGDVVNDKKQCRVLEHWEQREEDTPQFPLQSSPFYRDSVLCTSDSTRAAWHGLLSDVWSFRKTKKEPGHSLESAPSLRTAIGTDYALVVVVVATKATLGKALAGDALSGLPLGKTLFGKKSAMKLSFDSWEKVRFPPSVDFDAYSGLGMKLAVIDFRNGEVLWSDGDHNRWGLLGVEALHTLTRDMIKRMI</sequence>
<protein>
    <submittedName>
        <fullName evidence="1">Uncharacterized protein</fullName>
    </submittedName>
</protein>
<dbReference type="EMBL" id="VBOY01000141">
    <property type="protein sequence ID" value="TMQ62387.1"/>
    <property type="molecule type" value="Genomic_DNA"/>
</dbReference>
<organism evidence="1 2">
    <name type="scientific">Eiseniibacteriota bacterium</name>
    <dbReference type="NCBI Taxonomy" id="2212470"/>
    <lineage>
        <taxon>Bacteria</taxon>
        <taxon>Candidatus Eiseniibacteriota</taxon>
    </lineage>
</organism>
<dbReference type="Proteomes" id="UP000316609">
    <property type="component" value="Unassembled WGS sequence"/>
</dbReference>
<accession>A0A538TFJ2</accession>
<evidence type="ECO:0000313" key="2">
    <source>
        <dbReference type="Proteomes" id="UP000316609"/>
    </source>
</evidence>
<gene>
    <name evidence="1" type="ORF">E6K78_11890</name>
</gene>
<dbReference type="AlphaFoldDB" id="A0A538TFJ2"/>
<evidence type="ECO:0000313" key="1">
    <source>
        <dbReference type="EMBL" id="TMQ62387.1"/>
    </source>
</evidence>
<reference evidence="1 2" key="1">
    <citation type="journal article" date="2019" name="Nat. Microbiol.">
        <title>Mediterranean grassland soil C-N compound turnover is dependent on rainfall and depth, and is mediated by genomically divergent microorganisms.</title>
        <authorList>
            <person name="Diamond S."/>
            <person name="Andeer P.F."/>
            <person name="Li Z."/>
            <person name="Crits-Christoph A."/>
            <person name="Burstein D."/>
            <person name="Anantharaman K."/>
            <person name="Lane K.R."/>
            <person name="Thomas B.C."/>
            <person name="Pan C."/>
            <person name="Northen T.R."/>
            <person name="Banfield J.F."/>
        </authorList>
    </citation>
    <scope>NUCLEOTIDE SEQUENCE [LARGE SCALE GENOMIC DNA]</scope>
    <source>
        <strain evidence="1">WS_8</strain>
    </source>
</reference>